<dbReference type="InterPro" id="IPR041844">
    <property type="entry name" value="Plantacyanin"/>
</dbReference>
<keyword evidence="8" id="KW-1185">Reference proteome</keyword>
<protein>
    <recommendedName>
        <fullName evidence="4">Plantacyanin</fullName>
    </recommendedName>
</protein>
<sequence length="127" mass="13535">MMAQGRGSAAHSVILCFWLLCFVYSATIAEGATFVVGDSGGWTYNVVGWAKGKHFKAGDVLVFGYDATTHNVVAVDAKAYSSCSAPKGVKLYQTGNDKIKLKKGQNYFICSFPGHCDQGVKLTVNAA</sequence>
<dbReference type="PANTHER" id="PTHR33021">
    <property type="entry name" value="BLUE COPPER PROTEIN"/>
    <property type="match status" value="1"/>
</dbReference>
<dbReference type="CDD" id="cd11013">
    <property type="entry name" value="Plantacyanin"/>
    <property type="match status" value="1"/>
</dbReference>
<dbReference type="FunFam" id="2.60.40.420:FF:000013">
    <property type="entry name" value="basic blue protein-like"/>
    <property type="match status" value="1"/>
</dbReference>
<feature type="chain" id="PRO_5043642301" description="Plantacyanin" evidence="5">
    <location>
        <begin position="26"/>
        <end position="127"/>
    </location>
</feature>
<evidence type="ECO:0000259" key="6">
    <source>
        <dbReference type="PROSITE" id="PS51485"/>
    </source>
</evidence>
<feature type="domain" description="Phytocyanin" evidence="6">
    <location>
        <begin position="32"/>
        <end position="127"/>
    </location>
</feature>
<dbReference type="InterPro" id="IPR039391">
    <property type="entry name" value="Phytocyanin-like"/>
</dbReference>
<dbReference type="GO" id="GO:0046872">
    <property type="term" value="F:metal ion binding"/>
    <property type="evidence" value="ECO:0007669"/>
    <property type="project" value="UniProtKB-KW"/>
</dbReference>
<dbReference type="GO" id="GO:0009055">
    <property type="term" value="F:electron transfer activity"/>
    <property type="evidence" value="ECO:0007669"/>
    <property type="project" value="InterPro"/>
</dbReference>
<dbReference type="Pfam" id="PF02298">
    <property type="entry name" value="Cu_bind_like"/>
    <property type="match status" value="1"/>
</dbReference>
<evidence type="ECO:0000256" key="3">
    <source>
        <dbReference type="ARBA" id="ARBA00023157"/>
    </source>
</evidence>
<dbReference type="GO" id="GO:0005886">
    <property type="term" value="C:plasma membrane"/>
    <property type="evidence" value="ECO:0007669"/>
    <property type="project" value="TreeGrafter"/>
</dbReference>
<dbReference type="InterPro" id="IPR003245">
    <property type="entry name" value="Phytocyanin_dom"/>
</dbReference>
<reference evidence="7" key="2">
    <citation type="submission" date="2023-06" db="EMBL/GenBank/DDBJ databases">
        <authorList>
            <person name="Ma L."/>
            <person name="Liu K.-W."/>
            <person name="Li Z."/>
            <person name="Hsiao Y.-Y."/>
            <person name="Qi Y."/>
            <person name="Fu T."/>
            <person name="Tang G."/>
            <person name="Zhang D."/>
            <person name="Sun W.-H."/>
            <person name="Liu D.-K."/>
            <person name="Li Y."/>
            <person name="Chen G.-Z."/>
            <person name="Liu X.-D."/>
            <person name="Liao X.-Y."/>
            <person name="Jiang Y.-T."/>
            <person name="Yu X."/>
            <person name="Hao Y."/>
            <person name="Huang J."/>
            <person name="Zhao X.-W."/>
            <person name="Ke S."/>
            <person name="Chen Y.-Y."/>
            <person name="Wu W.-L."/>
            <person name="Hsu J.-L."/>
            <person name="Lin Y.-F."/>
            <person name="Huang M.-D."/>
            <person name="Li C.-Y."/>
            <person name="Huang L."/>
            <person name="Wang Z.-W."/>
            <person name="Zhao X."/>
            <person name="Zhong W.-Y."/>
            <person name="Peng D.-H."/>
            <person name="Ahmad S."/>
            <person name="Lan S."/>
            <person name="Zhang J.-S."/>
            <person name="Tsai W.-C."/>
            <person name="Van De Peer Y."/>
            <person name="Liu Z.-J."/>
        </authorList>
    </citation>
    <scope>NUCLEOTIDE SEQUENCE</scope>
    <source>
        <strain evidence="7">SCP</strain>
        <tissue evidence="7">Leaves</tissue>
    </source>
</reference>
<dbReference type="PROSITE" id="PS00196">
    <property type="entry name" value="COPPER_BLUE"/>
    <property type="match status" value="1"/>
</dbReference>
<evidence type="ECO:0000256" key="2">
    <source>
        <dbReference type="ARBA" id="ARBA00023008"/>
    </source>
</evidence>
<evidence type="ECO:0000256" key="5">
    <source>
        <dbReference type="SAM" id="SignalP"/>
    </source>
</evidence>
<dbReference type="Gene3D" id="2.60.40.420">
    <property type="entry name" value="Cupredoxins - blue copper proteins"/>
    <property type="match status" value="1"/>
</dbReference>
<dbReference type="PROSITE" id="PS51485">
    <property type="entry name" value="PHYTOCYANIN"/>
    <property type="match status" value="1"/>
</dbReference>
<dbReference type="Proteomes" id="UP001179952">
    <property type="component" value="Unassembled WGS sequence"/>
</dbReference>
<keyword evidence="5" id="KW-0732">Signal</keyword>
<dbReference type="PANTHER" id="PTHR33021:SF9">
    <property type="entry name" value="PUTATIVE, EXPRESSED-RELATED"/>
    <property type="match status" value="1"/>
</dbReference>
<dbReference type="InterPro" id="IPR028871">
    <property type="entry name" value="BlueCu_1_BS"/>
</dbReference>
<gene>
    <name evidence="7" type="ORF">QJS04_geneDACA021221</name>
</gene>
<name>A0AAV9AJ50_ACOGR</name>
<feature type="signal peptide" evidence="5">
    <location>
        <begin position="1"/>
        <end position="25"/>
    </location>
</feature>
<evidence type="ECO:0000313" key="7">
    <source>
        <dbReference type="EMBL" id="KAK1264166.1"/>
    </source>
</evidence>
<reference evidence="7" key="1">
    <citation type="journal article" date="2023" name="Nat. Commun.">
        <title>Diploid and tetraploid genomes of Acorus and the evolution of monocots.</title>
        <authorList>
            <person name="Ma L."/>
            <person name="Liu K.W."/>
            <person name="Li Z."/>
            <person name="Hsiao Y.Y."/>
            <person name="Qi Y."/>
            <person name="Fu T."/>
            <person name="Tang G.D."/>
            <person name="Zhang D."/>
            <person name="Sun W.H."/>
            <person name="Liu D.K."/>
            <person name="Li Y."/>
            <person name="Chen G.Z."/>
            <person name="Liu X.D."/>
            <person name="Liao X.Y."/>
            <person name="Jiang Y.T."/>
            <person name="Yu X."/>
            <person name="Hao Y."/>
            <person name="Huang J."/>
            <person name="Zhao X.W."/>
            <person name="Ke S."/>
            <person name="Chen Y.Y."/>
            <person name="Wu W.L."/>
            <person name="Hsu J.L."/>
            <person name="Lin Y.F."/>
            <person name="Huang M.D."/>
            <person name="Li C.Y."/>
            <person name="Huang L."/>
            <person name="Wang Z.W."/>
            <person name="Zhao X."/>
            <person name="Zhong W.Y."/>
            <person name="Peng D.H."/>
            <person name="Ahmad S."/>
            <person name="Lan S."/>
            <person name="Zhang J.S."/>
            <person name="Tsai W.C."/>
            <person name="Van de Peer Y."/>
            <person name="Liu Z.J."/>
        </authorList>
    </citation>
    <scope>NUCLEOTIDE SEQUENCE</scope>
    <source>
        <strain evidence="7">SCP</strain>
    </source>
</reference>
<keyword evidence="3" id="KW-1015">Disulfide bond</keyword>
<proteinExistence type="predicted"/>
<evidence type="ECO:0000256" key="1">
    <source>
        <dbReference type="ARBA" id="ARBA00022723"/>
    </source>
</evidence>
<keyword evidence="2" id="KW-0186">Copper</keyword>
<dbReference type="SUPFAM" id="SSF49503">
    <property type="entry name" value="Cupredoxins"/>
    <property type="match status" value="1"/>
</dbReference>
<evidence type="ECO:0000256" key="4">
    <source>
        <dbReference type="ARBA" id="ARBA00082491"/>
    </source>
</evidence>
<dbReference type="EMBL" id="JAUJYN010000009">
    <property type="protein sequence ID" value="KAK1264166.1"/>
    <property type="molecule type" value="Genomic_DNA"/>
</dbReference>
<comment type="caution">
    <text evidence="7">The sequence shown here is derived from an EMBL/GenBank/DDBJ whole genome shotgun (WGS) entry which is preliminary data.</text>
</comment>
<keyword evidence="1" id="KW-0479">Metal-binding</keyword>
<organism evidence="7 8">
    <name type="scientific">Acorus gramineus</name>
    <name type="common">Dwarf sweet flag</name>
    <dbReference type="NCBI Taxonomy" id="55184"/>
    <lineage>
        <taxon>Eukaryota</taxon>
        <taxon>Viridiplantae</taxon>
        <taxon>Streptophyta</taxon>
        <taxon>Embryophyta</taxon>
        <taxon>Tracheophyta</taxon>
        <taxon>Spermatophyta</taxon>
        <taxon>Magnoliopsida</taxon>
        <taxon>Liliopsida</taxon>
        <taxon>Acoraceae</taxon>
        <taxon>Acorus</taxon>
    </lineage>
</organism>
<evidence type="ECO:0000313" key="8">
    <source>
        <dbReference type="Proteomes" id="UP001179952"/>
    </source>
</evidence>
<accession>A0AAV9AJ50</accession>
<dbReference type="AlphaFoldDB" id="A0AAV9AJ50"/>
<dbReference type="InterPro" id="IPR008972">
    <property type="entry name" value="Cupredoxin"/>
</dbReference>